<gene>
    <name evidence="2" type="ORF">H6P81_016181</name>
</gene>
<organism evidence="2 3">
    <name type="scientific">Aristolochia fimbriata</name>
    <name type="common">White veined hardy Dutchman's pipe vine</name>
    <dbReference type="NCBI Taxonomy" id="158543"/>
    <lineage>
        <taxon>Eukaryota</taxon>
        <taxon>Viridiplantae</taxon>
        <taxon>Streptophyta</taxon>
        <taxon>Embryophyta</taxon>
        <taxon>Tracheophyta</taxon>
        <taxon>Spermatophyta</taxon>
        <taxon>Magnoliopsida</taxon>
        <taxon>Magnoliidae</taxon>
        <taxon>Piperales</taxon>
        <taxon>Aristolochiaceae</taxon>
        <taxon>Aristolochia</taxon>
    </lineage>
</organism>
<evidence type="ECO:0000313" key="2">
    <source>
        <dbReference type="EMBL" id="KAG9444841.1"/>
    </source>
</evidence>
<proteinExistence type="predicted"/>
<protein>
    <submittedName>
        <fullName evidence="2">Uncharacterized protein</fullName>
    </submittedName>
</protein>
<evidence type="ECO:0000313" key="3">
    <source>
        <dbReference type="Proteomes" id="UP000825729"/>
    </source>
</evidence>
<feature type="compositionally biased region" description="Basic and acidic residues" evidence="1">
    <location>
        <begin position="1"/>
        <end position="10"/>
    </location>
</feature>
<sequence>MDLKAPHKDTSNGSYTTNIVEPPRNRKLACDQVEPRQTEVKGVKISLFEIGSFDVMITELVPILIVAPKNVAKENKKDEEGWVTVTRQKKITRKESPRV</sequence>
<name>A0AAV7EAM5_ARIFI</name>
<evidence type="ECO:0000256" key="1">
    <source>
        <dbReference type="SAM" id="MobiDB-lite"/>
    </source>
</evidence>
<feature type="region of interest" description="Disordered" evidence="1">
    <location>
        <begin position="1"/>
        <end position="23"/>
    </location>
</feature>
<dbReference type="EMBL" id="JAINDJ010000006">
    <property type="protein sequence ID" value="KAG9444841.1"/>
    <property type="molecule type" value="Genomic_DNA"/>
</dbReference>
<dbReference type="AlphaFoldDB" id="A0AAV7EAM5"/>
<accession>A0AAV7EAM5</accession>
<comment type="caution">
    <text evidence="2">The sequence shown here is derived from an EMBL/GenBank/DDBJ whole genome shotgun (WGS) entry which is preliminary data.</text>
</comment>
<keyword evidence="3" id="KW-1185">Reference proteome</keyword>
<dbReference type="Proteomes" id="UP000825729">
    <property type="component" value="Unassembled WGS sequence"/>
</dbReference>
<reference evidence="2 3" key="1">
    <citation type="submission" date="2021-07" db="EMBL/GenBank/DDBJ databases">
        <title>The Aristolochia fimbriata genome: insights into angiosperm evolution, floral development and chemical biosynthesis.</title>
        <authorList>
            <person name="Jiao Y."/>
        </authorList>
    </citation>
    <scope>NUCLEOTIDE SEQUENCE [LARGE SCALE GENOMIC DNA]</scope>
    <source>
        <strain evidence="2">IBCAS-2021</strain>
        <tissue evidence="2">Leaf</tissue>
    </source>
</reference>